<evidence type="ECO:0000256" key="8">
    <source>
        <dbReference type="PIRSR" id="PIRSR600175-1"/>
    </source>
</evidence>
<evidence type="ECO:0000256" key="6">
    <source>
        <dbReference type="ARBA" id="ARBA00022989"/>
    </source>
</evidence>
<feature type="binding site" evidence="8">
    <location>
        <position position="481"/>
    </location>
    <ligand>
        <name>Na(+)</name>
        <dbReference type="ChEBI" id="CHEBI:29101"/>
        <label>1</label>
    </ligand>
</feature>
<feature type="binding site" evidence="8">
    <location>
        <position position="380"/>
    </location>
    <ligand>
        <name>Na(+)</name>
        <dbReference type="ChEBI" id="CHEBI:29101"/>
        <label>1</label>
    </ligand>
</feature>
<feature type="transmembrane region" description="Helical" evidence="12">
    <location>
        <begin position="158"/>
        <end position="183"/>
    </location>
</feature>
<accession>A0AAV2Q7L7</accession>
<evidence type="ECO:0000256" key="1">
    <source>
        <dbReference type="ARBA" id="ARBA00004141"/>
    </source>
</evidence>
<dbReference type="Pfam" id="PF00209">
    <property type="entry name" value="SNF"/>
    <property type="match status" value="2"/>
</dbReference>
<feature type="binding site" evidence="8">
    <location>
        <position position="94"/>
    </location>
    <ligand>
        <name>Na(+)</name>
        <dbReference type="ChEBI" id="CHEBI:29101"/>
        <label>1</label>
    </ligand>
</feature>
<evidence type="ECO:0000313" key="13">
    <source>
        <dbReference type="EMBL" id="CAL4073580.1"/>
    </source>
</evidence>
<dbReference type="PRINTS" id="PR00176">
    <property type="entry name" value="NANEUSMPORT"/>
</dbReference>
<keyword evidence="3 10" id="KW-0813">Transport</keyword>
<evidence type="ECO:0000256" key="4">
    <source>
        <dbReference type="ARBA" id="ARBA00022692"/>
    </source>
</evidence>
<feature type="transmembrane region" description="Helical" evidence="12">
    <location>
        <begin position="406"/>
        <end position="431"/>
    </location>
</feature>
<feature type="binding site" evidence="8">
    <location>
        <position position="95"/>
    </location>
    <ligand>
        <name>Na(+)</name>
        <dbReference type="ChEBI" id="CHEBI:29101"/>
        <label>1</label>
    </ligand>
</feature>
<keyword evidence="9" id="KW-1015">Disulfide bond</keyword>
<evidence type="ECO:0000313" key="14">
    <source>
        <dbReference type="Proteomes" id="UP001497623"/>
    </source>
</evidence>
<evidence type="ECO:0000256" key="10">
    <source>
        <dbReference type="RuleBase" id="RU003732"/>
    </source>
</evidence>
<dbReference type="GO" id="GO:0005886">
    <property type="term" value="C:plasma membrane"/>
    <property type="evidence" value="ECO:0007669"/>
    <property type="project" value="TreeGrafter"/>
</dbReference>
<keyword evidence="7 12" id="KW-0472">Membrane</keyword>
<comment type="subcellular location">
    <subcellularLocation>
        <location evidence="1">Membrane</location>
        <topology evidence="1">Multi-pass membrane protein</topology>
    </subcellularLocation>
</comment>
<feature type="transmembrane region" description="Helical" evidence="12">
    <location>
        <begin position="296"/>
        <end position="314"/>
    </location>
</feature>
<feature type="transmembrane region" description="Helical" evidence="12">
    <location>
        <begin position="506"/>
        <end position="531"/>
    </location>
</feature>
<keyword evidence="5 10" id="KW-0769">Symport</keyword>
<dbReference type="PANTHER" id="PTHR11616:SF240">
    <property type="entry name" value="BLOATED TUBULES, ISOFORM B-RELATED"/>
    <property type="match status" value="1"/>
</dbReference>
<gene>
    <name evidence="13" type="ORF">MNOR_LOCUS9167</name>
</gene>
<feature type="region of interest" description="Disordered" evidence="11">
    <location>
        <begin position="29"/>
        <end position="60"/>
    </location>
</feature>
<dbReference type="GO" id="GO:0046872">
    <property type="term" value="F:metal ion binding"/>
    <property type="evidence" value="ECO:0007669"/>
    <property type="project" value="UniProtKB-KW"/>
</dbReference>
<keyword evidence="4 10" id="KW-0812">Transmembrane</keyword>
<name>A0AAV2Q7L7_MEGNR</name>
<dbReference type="InterPro" id="IPR000175">
    <property type="entry name" value="Na/ntran_symport"/>
</dbReference>
<evidence type="ECO:0000256" key="3">
    <source>
        <dbReference type="ARBA" id="ARBA00022448"/>
    </source>
</evidence>
<dbReference type="EMBL" id="CAXKWB010004371">
    <property type="protein sequence ID" value="CAL4073580.1"/>
    <property type="molecule type" value="Genomic_DNA"/>
</dbReference>
<feature type="transmembrane region" description="Helical" evidence="12">
    <location>
        <begin position="116"/>
        <end position="137"/>
    </location>
</feature>
<dbReference type="PROSITE" id="PS50267">
    <property type="entry name" value="NA_NEUROTRAN_SYMP_3"/>
    <property type="match status" value="1"/>
</dbReference>
<feature type="transmembrane region" description="Helical" evidence="12">
    <location>
        <begin position="537"/>
        <end position="557"/>
    </location>
</feature>
<feature type="compositionally biased region" description="Pro residues" evidence="11">
    <location>
        <begin position="34"/>
        <end position="48"/>
    </location>
</feature>
<dbReference type="Proteomes" id="UP001497623">
    <property type="component" value="Unassembled WGS sequence"/>
</dbReference>
<feature type="binding site" evidence="8">
    <location>
        <position position="412"/>
    </location>
    <ligand>
        <name>Na(+)</name>
        <dbReference type="ChEBI" id="CHEBI:29101"/>
        <label>1</label>
    </ligand>
</feature>
<reference evidence="13 14" key="1">
    <citation type="submission" date="2024-05" db="EMBL/GenBank/DDBJ databases">
        <authorList>
            <person name="Wallberg A."/>
        </authorList>
    </citation>
    <scope>NUCLEOTIDE SEQUENCE [LARGE SCALE GENOMIC DNA]</scope>
</reference>
<dbReference type="PROSITE" id="PS00610">
    <property type="entry name" value="NA_NEUROTRAN_SYMP_1"/>
    <property type="match status" value="1"/>
</dbReference>
<dbReference type="PANTHER" id="PTHR11616">
    <property type="entry name" value="SODIUM/CHLORIDE DEPENDENT TRANSPORTER"/>
    <property type="match status" value="1"/>
</dbReference>
<evidence type="ECO:0000256" key="2">
    <source>
        <dbReference type="ARBA" id="ARBA00006459"/>
    </source>
</evidence>
<evidence type="ECO:0000256" key="11">
    <source>
        <dbReference type="SAM" id="MobiDB-lite"/>
    </source>
</evidence>
<evidence type="ECO:0000256" key="12">
    <source>
        <dbReference type="SAM" id="Phobius"/>
    </source>
</evidence>
<dbReference type="GO" id="GO:0015293">
    <property type="term" value="F:symporter activity"/>
    <property type="evidence" value="ECO:0007669"/>
    <property type="project" value="UniProtKB-KW"/>
</dbReference>
<feature type="disulfide bond" evidence="9">
    <location>
        <begin position="198"/>
        <end position="207"/>
    </location>
</feature>
<evidence type="ECO:0000256" key="5">
    <source>
        <dbReference type="ARBA" id="ARBA00022847"/>
    </source>
</evidence>
<protein>
    <recommendedName>
        <fullName evidence="10">Transporter</fullName>
    </recommendedName>
</protein>
<feature type="binding site" evidence="8">
    <location>
        <position position="477"/>
    </location>
    <ligand>
        <name>Na(+)</name>
        <dbReference type="ChEBI" id="CHEBI:29101"/>
        <label>1</label>
    </ligand>
</feature>
<feature type="transmembrane region" description="Helical" evidence="12">
    <location>
        <begin position="465"/>
        <end position="486"/>
    </location>
</feature>
<feature type="binding site" evidence="8">
    <location>
        <position position="99"/>
    </location>
    <ligand>
        <name>Na(+)</name>
        <dbReference type="ChEBI" id="CHEBI:29101"/>
        <label>1</label>
    </ligand>
</feature>
<sequence>MRLWRLWSSWRARRAEAAKRVAVTTISATMVQPATPPPPTQPCNPTPGPTAGEEDKKTSEQLLKPPKLLEEDEVIERGGWSNQFEFFLSCVAYAVGIGNVWRFPYLAYKNGGAAFVIPYGIMLLCGGLPLFFMELALGQYVSLGPNKLFQEIAPIFAGVGWAMIMISALTAIHFNIILAWTFFYTFASFNAPLPWHGCNHDFNTPSCYPEDEASLCMMNNQSLFYYNKTCVDIDEYCATANFEGFNETYCIDPNDTSIIHPASEVHHRIIAAEDYFMQRMMRYEGKTWEDMGSMNWELAGCLFIAWAIVAASLIKGVQSSGKVVYFTATFPFLVLIILLVRGLTLEGAYKGIEFYMLKPNMTRLQEVDVWREAATQIFYSLSASFGGLITLASYNKFKNNCMRDAIVVSFINCGTSFFAGFAVFGILGFLANEMGVEVEDVVQSGAGLAFIAYPSAVIRMPVPTFWAIIFFFMLVTLGLGSQFAYVETLTTSIFDQWEGTRKYKGLVVVGICFAMFLCGLSMCLEGGFYMFELFFTWSAGLSVLFVALMEIFCVIYVF</sequence>
<dbReference type="SUPFAM" id="SSF161070">
    <property type="entry name" value="SNF-like"/>
    <property type="match status" value="1"/>
</dbReference>
<keyword evidence="8" id="KW-0915">Sodium</keyword>
<dbReference type="InterPro" id="IPR037272">
    <property type="entry name" value="SNS_sf"/>
</dbReference>
<comment type="similarity">
    <text evidence="2 10">Belongs to the sodium:neurotransmitter symporter (SNF) (TC 2.A.22) family.</text>
</comment>
<keyword evidence="8" id="KW-0479">Metal-binding</keyword>
<evidence type="ECO:0000256" key="7">
    <source>
        <dbReference type="ARBA" id="ARBA00023136"/>
    </source>
</evidence>
<proteinExistence type="inferred from homology"/>
<dbReference type="GO" id="GO:0006865">
    <property type="term" value="P:amino acid transport"/>
    <property type="evidence" value="ECO:0007669"/>
    <property type="project" value="TreeGrafter"/>
</dbReference>
<comment type="caution">
    <text evidence="13">The sequence shown here is derived from an EMBL/GenBank/DDBJ whole genome shotgun (WGS) entry which is preliminary data.</text>
</comment>
<keyword evidence="14" id="KW-1185">Reference proteome</keyword>
<feature type="transmembrane region" description="Helical" evidence="12">
    <location>
        <begin position="377"/>
        <end position="394"/>
    </location>
</feature>
<dbReference type="GO" id="GO:0035725">
    <property type="term" value="P:sodium ion transmembrane transport"/>
    <property type="evidence" value="ECO:0007669"/>
    <property type="project" value="TreeGrafter"/>
</dbReference>
<dbReference type="AlphaFoldDB" id="A0AAV2Q7L7"/>
<organism evidence="13 14">
    <name type="scientific">Meganyctiphanes norvegica</name>
    <name type="common">Northern krill</name>
    <name type="synonym">Thysanopoda norvegica</name>
    <dbReference type="NCBI Taxonomy" id="48144"/>
    <lineage>
        <taxon>Eukaryota</taxon>
        <taxon>Metazoa</taxon>
        <taxon>Ecdysozoa</taxon>
        <taxon>Arthropoda</taxon>
        <taxon>Crustacea</taxon>
        <taxon>Multicrustacea</taxon>
        <taxon>Malacostraca</taxon>
        <taxon>Eumalacostraca</taxon>
        <taxon>Eucarida</taxon>
        <taxon>Euphausiacea</taxon>
        <taxon>Euphausiidae</taxon>
        <taxon>Meganyctiphanes</taxon>
    </lineage>
</organism>
<feature type="non-terminal residue" evidence="13">
    <location>
        <position position="558"/>
    </location>
</feature>
<evidence type="ECO:0000256" key="9">
    <source>
        <dbReference type="PIRSR" id="PIRSR600175-2"/>
    </source>
</evidence>
<feature type="transmembrane region" description="Helical" evidence="12">
    <location>
        <begin position="323"/>
        <end position="343"/>
    </location>
</feature>
<keyword evidence="6 12" id="KW-1133">Transmembrane helix</keyword>